<dbReference type="RefSeq" id="WP_064437149.1">
    <property type="nucleotide sequence ID" value="NZ_CP011485.1"/>
</dbReference>
<evidence type="ECO:0000259" key="5">
    <source>
        <dbReference type="PROSITE" id="PS50901"/>
    </source>
</evidence>
<dbReference type="GO" id="GO:0005524">
    <property type="term" value="F:ATP binding"/>
    <property type="evidence" value="ECO:0007669"/>
    <property type="project" value="UniProtKB-UniRule"/>
</dbReference>
<gene>
    <name evidence="6" type="ORF">AA973_00320</name>
</gene>
<evidence type="ECO:0000313" key="7">
    <source>
        <dbReference type="Proteomes" id="UP000078049"/>
    </source>
</evidence>
<feature type="domain" description="FtsK" evidence="5">
    <location>
        <begin position="332"/>
        <end position="526"/>
    </location>
</feature>
<evidence type="ECO:0000256" key="2">
    <source>
        <dbReference type="ARBA" id="ARBA00022840"/>
    </source>
</evidence>
<dbReference type="Pfam" id="PF01580">
    <property type="entry name" value="FtsK_SpoIIIE"/>
    <property type="match status" value="1"/>
</dbReference>
<dbReference type="Gene3D" id="3.40.50.300">
    <property type="entry name" value="P-loop containing nucleotide triphosphate hydrolases"/>
    <property type="match status" value="1"/>
</dbReference>
<keyword evidence="1 3" id="KW-0547">Nucleotide-binding</keyword>
<dbReference type="AlphaFoldDB" id="A0A1A9H786"/>
<keyword evidence="4" id="KW-0175">Coiled coil</keyword>
<accession>A0A1A9H786</accession>
<dbReference type="PANTHER" id="PTHR22683:SF41">
    <property type="entry name" value="DNA TRANSLOCASE FTSK"/>
    <property type="match status" value="1"/>
</dbReference>
<reference evidence="6 7" key="1">
    <citation type="submission" date="2014-04" db="EMBL/GenBank/DDBJ databases">
        <title>Detecting global and local adaptation in a worldwide sample of Helicobacter pylori genomes.</title>
        <authorList>
            <person name="Montano V."/>
            <person name="Didelot X."/>
            <person name="Foll M."/>
            <person name="Linz B."/>
            <person name="Reinhardt R."/>
            <person name="Suerbaum S."/>
            <person name="Moodley Y."/>
            <person name="Jensen J.D."/>
        </authorList>
    </citation>
    <scope>NUCLEOTIDE SEQUENCE [LARGE SCALE GENOMIC DNA]</scope>
    <source>
        <strain evidence="7">ausabrJ05</strain>
    </source>
</reference>
<protein>
    <submittedName>
        <fullName evidence="6">ATP-binding protein</fullName>
    </submittedName>
</protein>
<evidence type="ECO:0000313" key="6">
    <source>
        <dbReference type="EMBL" id="ANH46354.1"/>
    </source>
</evidence>
<dbReference type="CDD" id="cd01127">
    <property type="entry name" value="TrwB_TraG_TraD_VirD4"/>
    <property type="match status" value="1"/>
</dbReference>
<feature type="coiled-coil region" evidence="4">
    <location>
        <begin position="290"/>
        <end position="317"/>
    </location>
</feature>
<evidence type="ECO:0000256" key="3">
    <source>
        <dbReference type="PROSITE-ProRule" id="PRU00289"/>
    </source>
</evidence>
<evidence type="ECO:0000256" key="4">
    <source>
        <dbReference type="SAM" id="Coils"/>
    </source>
</evidence>
<feature type="binding site" evidence="3">
    <location>
        <begin position="350"/>
        <end position="357"/>
    </location>
    <ligand>
        <name>ATP</name>
        <dbReference type="ChEBI" id="CHEBI:30616"/>
    </ligand>
</feature>
<organism evidence="6 7">
    <name type="scientific">Helicobacter pylori</name>
    <name type="common">Campylobacter pylori</name>
    <dbReference type="NCBI Taxonomy" id="210"/>
    <lineage>
        <taxon>Bacteria</taxon>
        <taxon>Pseudomonadati</taxon>
        <taxon>Campylobacterota</taxon>
        <taxon>Epsilonproteobacteria</taxon>
        <taxon>Campylobacterales</taxon>
        <taxon>Helicobacteraceae</taxon>
        <taxon>Helicobacter</taxon>
    </lineage>
</organism>
<proteinExistence type="predicted"/>
<dbReference type="Proteomes" id="UP000078049">
    <property type="component" value="Chromosome"/>
</dbReference>
<dbReference type="InterPro" id="IPR050206">
    <property type="entry name" value="FtsK/SpoIIIE/SftA"/>
</dbReference>
<dbReference type="GO" id="GO:0003677">
    <property type="term" value="F:DNA binding"/>
    <property type="evidence" value="ECO:0007669"/>
    <property type="project" value="InterPro"/>
</dbReference>
<sequence length="821" mass="94795">MIEINTLLQKLDDALDKVVHKKEPESFLKAIISPIEDYQKSIRQIQAQFTDTPQFNETSAYPQFLSCALLEIKGKNGANMEFRLPKVYPFPPKSLYIEHEKDGQFLREMLMRLLSSTPLVQLEVILIDALSLGGIFSLARRLLNKDNDFIYQKRILTESKEIEEALKHLYEYLKVNLQEKLAGYKDFAHYNNEKKDPLPLKALFLSGVDALSKDALYYLEKIMRFGSKNGVLSFVNLESEKNNKPAEYLKNYAEFFKDRTNFERFKYLNIEVINDQGIQSQHMQDFASKIGAYYKTKKEVKRELKDLQKDQEFWTKSSQLEVSVPIGWDINHKEVRFEIGKAQNHTLICGRSGSGKSNFLHVLIQNLAFYYAPNEVQLFLLDYKEGVEFNAYTNPTILEHARLVSVASSVGYGMSFLSWLCKEMQKRANEFKRFNVKDLSDYRKHGEMPRLIVVIDEFQVLFSDNSTKGKERVEQSLNTLLKKGRSYGVHLILATQTMRGADINRSIMAQIANRIALPMDAEDSNSILSNDDACELVRPEGIFNNNGGHQKSHTKMTIPKAPDDFKAFIKKIHEEFNQRNLTPIEHKIYNGETPLEMPNTLKASEMRLHLGKEADYEQEDLVVGFESSESHLLVVSQDLSARIALMKLFAQNFKAANKELLFYNADKRLKRELDELKKHNITPMQSSLGSVLDTAMNPSVLMIDNLNEAKELHEKTGVEKLKLFLEKATDNEQYCIIFVHDFKQIKANYKFDKLKELLNEHFKQRLAFECNRENLDAIKSDLPSLTNKLNALFVDLSKDSHTEFRPFSLNLLRDETSDFFS</sequence>
<dbReference type="InterPro" id="IPR027417">
    <property type="entry name" value="P-loop_NTPase"/>
</dbReference>
<dbReference type="PROSITE" id="PS50901">
    <property type="entry name" value="FTSK"/>
    <property type="match status" value="1"/>
</dbReference>
<dbReference type="SUPFAM" id="SSF52540">
    <property type="entry name" value="P-loop containing nucleoside triphosphate hydrolases"/>
    <property type="match status" value="1"/>
</dbReference>
<name>A0A1A9H786_HELPX</name>
<dbReference type="PATRIC" id="fig|210.2440.peg.63"/>
<dbReference type="InterPro" id="IPR002543">
    <property type="entry name" value="FtsK_dom"/>
</dbReference>
<dbReference type="EMBL" id="CP011485">
    <property type="protein sequence ID" value="ANH46354.1"/>
    <property type="molecule type" value="Genomic_DNA"/>
</dbReference>
<keyword evidence="2 3" id="KW-0067">ATP-binding</keyword>
<dbReference type="PANTHER" id="PTHR22683">
    <property type="entry name" value="SPORULATION PROTEIN RELATED"/>
    <property type="match status" value="1"/>
</dbReference>
<evidence type="ECO:0000256" key="1">
    <source>
        <dbReference type="ARBA" id="ARBA00022741"/>
    </source>
</evidence>